<proteinExistence type="predicted"/>
<keyword evidence="2" id="KW-1185">Reference proteome</keyword>
<organism evidence="1 2">
    <name type="scientific">Achromobacter insolitus</name>
    <dbReference type="NCBI Taxonomy" id="217204"/>
    <lineage>
        <taxon>Bacteria</taxon>
        <taxon>Pseudomonadati</taxon>
        <taxon>Pseudomonadota</taxon>
        <taxon>Betaproteobacteria</taxon>
        <taxon>Burkholderiales</taxon>
        <taxon>Alcaligenaceae</taxon>
        <taxon>Achromobacter</taxon>
    </lineage>
</organism>
<protein>
    <submittedName>
        <fullName evidence="1">Uncharacterized protein</fullName>
    </submittedName>
</protein>
<name>A0A6S7F0P6_9BURK</name>
<gene>
    <name evidence="1" type="ORF">LMG6000_02225</name>
</gene>
<evidence type="ECO:0000313" key="2">
    <source>
        <dbReference type="Proteomes" id="UP000494183"/>
    </source>
</evidence>
<reference evidence="1 2" key="1">
    <citation type="submission" date="2020-04" db="EMBL/GenBank/DDBJ databases">
        <authorList>
            <person name="De Canck E."/>
        </authorList>
    </citation>
    <scope>NUCLEOTIDE SEQUENCE [LARGE SCALE GENOMIC DNA]</scope>
    <source>
        <strain evidence="1 2">LMG 6000</strain>
    </source>
</reference>
<accession>A0A6S7F0P6</accession>
<sequence>MANLAFPTPCGTATIIPARTGAQRRAAALREMDADVHTALVRDMTVQRQHDYDQRAAEALYSATEGKPTAEQAFALAVQSCVRGDELAVVGAHFRQWALLARGHLVSDLVDLCDDGQRVTFARRGWSKA</sequence>
<dbReference type="AlphaFoldDB" id="A0A6S7F0P6"/>
<evidence type="ECO:0000313" key="1">
    <source>
        <dbReference type="EMBL" id="CAB3931580.1"/>
    </source>
</evidence>
<dbReference type="EMBL" id="CADILH010000003">
    <property type="protein sequence ID" value="CAB3931580.1"/>
    <property type="molecule type" value="Genomic_DNA"/>
</dbReference>
<dbReference type="Proteomes" id="UP000494183">
    <property type="component" value="Unassembled WGS sequence"/>
</dbReference>
<dbReference type="RefSeq" id="WP_175201626.1">
    <property type="nucleotide sequence ID" value="NZ_CADILH010000003.1"/>
</dbReference>